<accession>A0A1R3J1Y8</accession>
<dbReference type="CDD" id="cd06222">
    <property type="entry name" value="RNase_H_like"/>
    <property type="match status" value="1"/>
</dbReference>
<evidence type="ECO:0000313" key="2">
    <source>
        <dbReference type="EMBL" id="OMO88796.1"/>
    </source>
</evidence>
<dbReference type="InterPro" id="IPR002156">
    <property type="entry name" value="RNaseH_domain"/>
</dbReference>
<dbReference type="InterPro" id="IPR044730">
    <property type="entry name" value="RNase_H-like_dom_plant"/>
</dbReference>
<feature type="domain" description="RNase H type-1" evidence="1">
    <location>
        <begin position="58"/>
        <end position="120"/>
    </location>
</feature>
<reference evidence="3" key="1">
    <citation type="submission" date="2013-09" db="EMBL/GenBank/DDBJ databases">
        <title>Corchorus olitorius genome sequencing.</title>
        <authorList>
            <person name="Alam M."/>
            <person name="Haque M.S."/>
            <person name="Islam M.S."/>
            <person name="Emdad E.M."/>
            <person name="Islam M.M."/>
            <person name="Ahmed B."/>
            <person name="Halim A."/>
            <person name="Hossen Q.M.M."/>
            <person name="Hossain M.Z."/>
            <person name="Ahmed R."/>
            <person name="Khan M.M."/>
            <person name="Islam R."/>
            <person name="Rashid M.M."/>
            <person name="Khan S.A."/>
            <person name="Rahman M.S."/>
            <person name="Alam M."/>
            <person name="Yahiya A.S."/>
            <person name="Khan M.S."/>
            <person name="Azam M.S."/>
            <person name="Haque T."/>
            <person name="Lashkar M.Z.H."/>
            <person name="Akhand A.I."/>
            <person name="Morshed G."/>
            <person name="Roy S."/>
            <person name="Uddin K.S."/>
            <person name="Rabeya T."/>
            <person name="Hossain A.S."/>
            <person name="Chowdhury A."/>
            <person name="Snigdha A.R."/>
            <person name="Mortoza M.S."/>
            <person name="Matin S.A."/>
            <person name="Hoque S.M.E."/>
            <person name="Islam M.K."/>
            <person name="Roy D.K."/>
            <person name="Haider R."/>
            <person name="Moosa M.M."/>
            <person name="Elias S.M."/>
            <person name="Hasan A.M."/>
            <person name="Jahan S."/>
            <person name="Shafiuddin M."/>
            <person name="Mahmood N."/>
            <person name="Shommy N.S."/>
        </authorList>
    </citation>
    <scope>NUCLEOTIDE SEQUENCE [LARGE SCALE GENOMIC DNA]</scope>
    <source>
        <strain evidence="3">cv. O-4</strain>
    </source>
</reference>
<organism evidence="2 3">
    <name type="scientific">Corchorus olitorius</name>
    <dbReference type="NCBI Taxonomy" id="93759"/>
    <lineage>
        <taxon>Eukaryota</taxon>
        <taxon>Viridiplantae</taxon>
        <taxon>Streptophyta</taxon>
        <taxon>Embryophyta</taxon>
        <taxon>Tracheophyta</taxon>
        <taxon>Spermatophyta</taxon>
        <taxon>Magnoliopsida</taxon>
        <taxon>eudicotyledons</taxon>
        <taxon>Gunneridae</taxon>
        <taxon>Pentapetalae</taxon>
        <taxon>rosids</taxon>
        <taxon>malvids</taxon>
        <taxon>Malvales</taxon>
        <taxon>Malvaceae</taxon>
        <taxon>Grewioideae</taxon>
        <taxon>Apeibeae</taxon>
        <taxon>Corchorus</taxon>
    </lineage>
</organism>
<dbReference type="OrthoDB" id="998186at2759"/>
<dbReference type="GO" id="GO:0004523">
    <property type="term" value="F:RNA-DNA hybrid ribonuclease activity"/>
    <property type="evidence" value="ECO:0007669"/>
    <property type="project" value="InterPro"/>
</dbReference>
<sequence length="143" mass="15862">MTVESTGDGVAMCLPSDAISLPPQQPQNLPSTLVVLDEKEVDTSAGLKSEHLVSIVEGFGAIICEEDAKVVLDLLASDNIDFHPLGSLLMDIKEMLSWEWQCQCKHTLREGNFYADKLSKLGCELDEEFEVYRELPQQAMDAF</sequence>
<evidence type="ECO:0000259" key="1">
    <source>
        <dbReference type="Pfam" id="PF13456"/>
    </source>
</evidence>
<dbReference type="PANTHER" id="PTHR34023">
    <property type="entry name" value="RNASE H DOMAIN-CONTAINING PROTEIN"/>
    <property type="match status" value="1"/>
</dbReference>
<dbReference type="GO" id="GO:0003676">
    <property type="term" value="F:nucleic acid binding"/>
    <property type="evidence" value="ECO:0007669"/>
    <property type="project" value="InterPro"/>
</dbReference>
<keyword evidence="3" id="KW-1185">Reference proteome</keyword>
<gene>
    <name evidence="2" type="ORF">COLO4_20072</name>
</gene>
<name>A0A1R3J1Y8_9ROSI</name>
<dbReference type="PANTHER" id="PTHR34023:SF4">
    <property type="entry name" value="RNASE H TYPE-1 DOMAIN-CONTAINING PROTEIN"/>
    <property type="match status" value="1"/>
</dbReference>
<dbReference type="AlphaFoldDB" id="A0A1R3J1Y8"/>
<dbReference type="Pfam" id="PF13456">
    <property type="entry name" value="RVT_3"/>
    <property type="match status" value="1"/>
</dbReference>
<dbReference type="Proteomes" id="UP000187203">
    <property type="component" value="Unassembled WGS sequence"/>
</dbReference>
<proteinExistence type="predicted"/>
<evidence type="ECO:0000313" key="3">
    <source>
        <dbReference type="Proteomes" id="UP000187203"/>
    </source>
</evidence>
<dbReference type="EMBL" id="AWUE01016990">
    <property type="protein sequence ID" value="OMO88796.1"/>
    <property type="molecule type" value="Genomic_DNA"/>
</dbReference>
<comment type="caution">
    <text evidence="2">The sequence shown here is derived from an EMBL/GenBank/DDBJ whole genome shotgun (WGS) entry which is preliminary data.</text>
</comment>
<protein>
    <recommendedName>
        <fullName evidence="1">RNase H type-1 domain-containing protein</fullName>
    </recommendedName>
</protein>